<dbReference type="EMBL" id="JACVQF010000223">
    <property type="protein sequence ID" value="MBD0423492.1"/>
    <property type="molecule type" value="Genomic_DNA"/>
</dbReference>
<evidence type="ECO:0000313" key="2">
    <source>
        <dbReference type="Proteomes" id="UP000621210"/>
    </source>
</evidence>
<dbReference type="RefSeq" id="WP_188184421.1">
    <property type="nucleotide sequence ID" value="NZ_JACVQF010000223.1"/>
</dbReference>
<name>A0A926LBA9_9ACTN</name>
<protein>
    <submittedName>
        <fullName evidence="1">Uncharacterized protein</fullName>
    </submittedName>
</protein>
<evidence type="ECO:0000313" key="1">
    <source>
        <dbReference type="EMBL" id="MBD0423492.1"/>
    </source>
</evidence>
<organism evidence="1 2">
    <name type="scientific">Streptomyces griseicoloratus</name>
    <dbReference type="NCBI Taxonomy" id="2752516"/>
    <lineage>
        <taxon>Bacteria</taxon>
        <taxon>Bacillati</taxon>
        <taxon>Actinomycetota</taxon>
        <taxon>Actinomycetes</taxon>
        <taxon>Kitasatosporales</taxon>
        <taxon>Streptomycetaceae</taxon>
        <taxon>Streptomyces</taxon>
    </lineage>
</organism>
<sequence>MIRIVTAGRMHRLEQAAEHARDRARDVQGQADAAWGRHVREVWELTARAERAEATTSEVGTLLARAVEEVSAAQQELLLKDIEIRRLREQLRRGPVEGDTLTVLMHYGEPHTVYASREDAYADTATHGVPAGTPWVPAGERPASASTWCIAAFIYDASCNGFRRAFTPAPKALGEAA</sequence>
<dbReference type="AlphaFoldDB" id="A0A926LBA9"/>
<gene>
    <name evidence="1" type="ORF">H0H10_30790</name>
</gene>
<reference evidence="1" key="1">
    <citation type="submission" date="2020-09" db="EMBL/GenBank/DDBJ databases">
        <title>Streptomyces grisecoloratus sp. nov., isolated from cotton soil.</title>
        <authorList>
            <person name="Xing L."/>
        </authorList>
    </citation>
    <scope>NUCLEOTIDE SEQUENCE</scope>
    <source>
        <strain evidence="1">TRM S81-3</strain>
    </source>
</reference>
<proteinExistence type="predicted"/>
<comment type="caution">
    <text evidence="1">The sequence shown here is derived from an EMBL/GenBank/DDBJ whole genome shotgun (WGS) entry which is preliminary data.</text>
</comment>
<accession>A0A926LBA9</accession>
<reference evidence="1" key="2">
    <citation type="submission" date="2020-09" db="EMBL/GenBank/DDBJ databases">
        <authorList>
            <person name="Luo X."/>
        </authorList>
    </citation>
    <scope>NUCLEOTIDE SEQUENCE</scope>
    <source>
        <strain evidence="1">TRM S81-3</strain>
    </source>
</reference>
<dbReference type="Proteomes" id="UP000621210">
    <property type="component" value="Unassembled WGS sequence"/>
</dbReference>
<keyword evidence="2" id="KW-1185">Reference proteome</keyword>